<dbReference type="InterPro" id="IPR029058">
    <property type="entry name" value="AB_hydrolase_fold"/>
</dbReference>
<reference evidence="1 2" key="1">
    <citation type="submission" date="2018-06" db="EMBL/GenBank/DDBJ databases">
        <title>Complete Genomes of Monosporascus.</title>
        <authorList>
            <person name="Robinson A.J."/>
            <person name="Natvig D.O."/>
        </authorList>
    </citation>
    <scope>NUCLEOTIDE SEQUENCE [LARGE SCALE GENOMIC DNA]</scope>
    <source>
        <strain evidence="1 2">CBS 110550</strain>
    </source>
</reference>
<accession>A0A4Q4T5A9</accession>
<dbReference type="Gene3D" id="3.40.50.1820">
    <property type="entry name" value="alpha/beta hydrolase"/>
    <property type="match status" value="1"/>
</dbReference>
<sequence>MPGHNIAEALGYTLDDIQNNEDLIERLKVFIFRITDTAAVHIVTEVYLDDLSGSHGYTTQGRWWQLIVEDAVFTCNTRYRATAYGNEMFSYLFVYLPGTHTQDVPFTFFNGDGTPPNLPGTIVYSAVAVPMQRYFTCFAQKGDPNRSSDLPEWPRYGDDVALLTFGVDAITLMSPDPTANERCDYWQSGAWQN</sequence>
<gene>
    <name evidence="1" type="ORF">DL764_006237</name>
</gene>
<dbReference type="SUPFAM" id="SSF53474">
    <property type="entry name" value="alpha/beta-Hydrolases"/>
    <property type="match status" value="1"/>
</dbReference>
<proteinExistence type="predicted"/>
<keyword evidence="2" id="KW-1185">Reference proteome</keyword>
<dbReference type="EMBL" id="QJNU01000363">
    <property type="protein sequence ID" value="RYP01343.1"/>
    <property type="molecule type" value="Genomic_DNA"/>
</dbReference>
<dbReference type="STRING" id="155417.A0A4Q4T5A9"/>
<protein>
    <submittedName>
        <fullName evidence="1">Uncharacterized protein</fullName>
    </submittedName>
</protein>
<evidence type="ECO:0000313" key="1">
    <source>
        <dbReference type="EMBL" id="RYP01343.1"/>
    </source>
</evidence>
<name>A0A4Q4T5A9_9PEZI</name>
<comment type="caution">
    <text evidence="1">The sequence shown here is derived from an EMBL/GenBank/DDBJ whole genome shotgun (WGS) entry which is preliminary data.</text>
</comment>
<dbReference type="Proteomes" id="UP000293360">
    <property type="component" value="Unassembled WGS sequence"/>
</dbReference>
<dbReference type="AlphaFoldDB" id="A0A4Q4T5A9"/>
<dbReference type="OrthoDB" id="408631at2759"/>
<organism evidence="1 2">
    <name type="scientific">Monosporascus ibericus</name>
    <dbReference type="NCBI Taxonomy" id="155417"/>
    <lineage>
        <taxon>Eukaryota</taxon>
        <taxon>Fungi</taxon>
        <taxon>Dikarya</taxon>
        <taxon>Ascomycota</taxon>
        <taxon>Pezizomycotina</taxon>
        <taxon>Sordariomycetes</taxon>
        <taxon>Xylariomycetidae</taxon>
        <taxon>Xylariales</taxon>
        <taxon>Xylariales incertae sedis</taxon>
        <taxon>Monosporascus</taxon>
    </lineage>
</organism>
<evidence type="ECO:0000313" key="2">
    <source>
        <dbReference type="Proteomes" id="UP000293360"/>
    </source>
</evidence>